<evidence type="ECO:0000256" key="7">
    <source>
        <dbReference type="ARBA" id="ARBA00023157"/>
    </source>
</evidence>
<comment type="subcellular location">
    <subcellularLocation>
        <location evidence="1">Membrane</location>
        <topology evidence="1">Single-pass membrane protein</topology>
    </subcellularLocation>
</comment>
<evidence type="ECO:0000256" key="6">
    <source>
        <dbReference type="ARBA" id="ARBA00023136"/>
    </source>
</evidence>
<evidence type="ECO:0000256" key="3">
    <source>
        <dbReference type="ARBA" id="ARBA00022729"/>
    </source>
</evidence>
<dbReference type="InterPro" id="IPR036772">
    <property type="entry name" value="SRCR-like_dom_sf"/>
</dbReference>
<dbReference type="Proteomes" id="UP001519460">
    <property type="component" value="Unassembled WGS sequence"/>
</dbReference>
<keyword evidence="7 9" id="KW-1015">Disulfide bond</keyword>
<accession>A0ABD0KA54</accession>
<comment type="caution">
    <text evidence="9">Lacks conserved residue(s) required for the propagation of feature annotation.</text>
</comment>
<evidence type="ECO:0000256" key="1">
    <source>
        <dbReference type="ARBA" id="ARBA00004167"/>
    </source>
</evidence>
<evidence type="ECO:0000313" key="12">
    <source>
        <dbReference type="Proteomes" id="UP001519460"/>
    </source>
</evidence>
<sequence length="574" mass="63317">LTVQLVETVYGAGGYYGGVQVNRYGFWGPVCNNSWDDRDANATCHGLGYTYGITFYGRDRTGSPMLVGNFTCTGQESSLADCPFNDIDDDVGCSLAIGQYGRVDAGVLCYDTPGVELRLTGGGRNYGRLEVQYEGEWGRVADDHFSSSDATIACKQLGYLGGRGAPYNMRTSGQGRIWMSYVVCGGKERTLFECYNYWNNPRVSRGNSVSVGVVEVNINNKWGTVCDNQWTSVNTRVTCKDLGFDNGYHLCCNAFGNTVYPVMDQVQCTESETDLASCPHYVPRSRICDGSTVAVACYKGTAPTGYTYQLNGGPTNNTGEITVDFMNVTGRICSDGWDDTDAGIYYQLGSSDSGFKGRVEVEVDGQLGTVCRSDFDSREATVFCRSVGFNDGQVDYMSDPYPNPPDRIYQASFRCTGDEMQLEDCPHQGWRPATSRHCSHQRDANVICYNDVRIGGRYDPSIKQGPVQLYRNGKWYNLCDTDFDDVTARRVCGDLEFVDGKAVCCSAYGSWSWAYDTHLNYTMRCDGTETSASACIRDSNCVSGNYASVVCYNSTDYVVDSKFVFVVQQIINKV</sequence>
<keyword evidence="3" id="KW-0732">Signal</keyword>
<feature type="disulfide bond" evidence="9">
    <location>
        <begin position="72"/>
        <end position="82"/>
    </location>
</feature>
<feature type="domain" description="SRCR" evidence="10">
    <location>
        <begin position="346"/>
        <end position="449"/>
    </location>
</feature>
<keyword evidence="2" id="KW-0812">Transmembrane</keyword>
<feature type="domain" description="SRCR" evidence="10">
    <location>
        <begin position="452"/>
        <end position="552"/>
    </location>
</feature>
<dbReference type="EMBL" id="JACVVK020000217">
    <property type="protein sequence ID" value="KAK7484006.1"/>
    <property type="molecule type" value="Genomic_DNA"/>
</dbReference>
<dbReference type="PANTHER" id="PTHR48071:SF18">
    <property type="entry name" value="DELETED IN MALIGNANT BRAIN TUMORS 1 PROTEIN-RELATED"/>
    <property type="match status" value="1"/>
</dbReference>
<dbReference type="InterPro" id="IPR001190">
    <property type="entry name" value="SRCR"/>
</dbReference>
<feature type="domain" description="SRCR" evidence="10">
    <location>
        <begin position="6"/>
        <end position="110"/>
    </location>
</feature>
<dbReference type="Pfam" id="PF00530">
    <property type="entry name" value="SRCR"/>
    <property type="match status" value="4"/>
</dbReference>
<dbReference type="PANTHER" id="PTHR48071">
    <property type="entry name" value="SRCR DOMAIN-CONTAINING PROTEIN"/>
    <property type="match status" value="1"/>
</dbReference>
<dbReference type="SMART" id="SM00202">
    <property type="entry name" value="SR"/>
    <property type="match status" value="5"/>
</dbReference>
<reference evidence="11 12" key="1">
    <citation type="journal article" date="2023" name="Sci. Data">
        <title>Genome assembly of the Korean intertidal mud-creeper Batillaria attramentaria.</title>
        <authorList>
            <person name="Patra A.K."/>
            <person name="Ho P.T."/>
            <person name="Jun S."/>
            <person name="Lee S.J."/>
            <person name="Kim Y."/>
            <person name="Won Y.J."/>
        </authorList>
    </citation>
    <scope>NUCLEOTIDE SEQUENCE [LARGE SCALE GENOMIC DNA]</scope>
    <source>
        <strain evidence="11">Wonlab-2016</strain>
    </source>
</reference>
<dbReference type="FunFam" id="3.10.250.10:FF:000016">
    <property type="entry name" value="Scavenger receptor cysteine-rich protein type 12"/>
    <property type="match status" value="2"/>
</dbReference>
<feature type="domain" description="SRCR" evidence="10">
    <location>
        <begin position="201"/>
        <end position="298"/>
    </location>
</feature>
<evidence type="ECO:0000256" key="9">
    <source>
        <dbReference type="PROSITE-ProRule" id="PRU00196"/>
    </source>
</evidence>
<organism evidence="11 12">
    <name type="scientific">Batillaria attramentaria</name>
    <dbReference type="NCBI Taxonomy" id="370345"/>
    <lineage>
        <taxon>Eukaryota</taxon>
        <taxon>Metazoa</taxon>
        <taxon>Spiralia</taxon>
        <taxon>Lophotrochozoa</taxon>
        <taxon>Mollusca</taxon>
        <taxon>Gastropoda</taxon>
        <taxon>Caenogastropoda</taxon>
        <taxon>Sorbeoconcha</taxon>
        <taxon>Cerithioidea</taxon>
        <taxon>Batillariidae</taxon>
        <taxon>Batillaria</taxon>
    </lineage>
</organism>
<evidence type="ECO:0000256" key="8">
    <source>
        <dbReference type="ARBA" id="ARBA00023180"/>
    </source>
</evidence>
<comment type="caution">
    <text evidence="11">The sequence shown here is derived from an EMBL/GenBank/DDBJ whole genome shotgun (WGS) entry which is preliminary data.</text>
</comment>
<name>A0ABD0KA54_9CAEN</name>
<dbReference type="Gene3D" id="3.10.250.10">
    <property type="entry name" value="SRCR-like domain"/>
    <property type="match status" value="5"/>
</dbReference>
<feature type="disulfide bond" evidence="9">
    <location>
        <begin position="268"/>
        <end position="278"/>
    </location>
</feature>
<dbReference type="GO" id="GO:0016020">
    <property type="term" value="C:membrane"/>
    <property type="evidence" value="ECO:0007669"/>
    <property type="project" value="UniProtKB-SubCell"/>
</dbReference>
<evidence type="ECO:0000256" key="2">
    <source>
        <dbReference type="ARBA" id="ARBA00022692"/>
    </source>
</evidence>
<feature type="disulfide bond" evidence="9">
    <location>
        <begin position="525"/>
        <end position="535"/>
    </location>
</feature>
<evidence type="ECO:0000256" key="5">
    <source>
        <dbReference type="ARBA" id="ARBA00022989"/>
    </source>
</evidence>
<keyword evidence="8" id="KW-0325">Glycoprotein</keyword>
<proteinExistence type="predicted"/>
<evidence type="ECO:0000313" key="11">
    <source>
        <dbReference type="EMBL" id="KAK7484006.1"/>
    </source>
</evidence>
<dbReference type="SUPFAM" id="SSF56487">
    <property type="entry name" value="SRCR-like"/>
    <property type="match status" value="5"/>
</dbReference>
<keyword evidence="12" id="KW-1185">Reference proteome</keyword>
<protein>
    <recommendedName>
        <fullName evidence="10">SRCR domain-containing protein</fullName>
    </recommendedName>
</protein>
<dbReference type="PRINTS" id="PR00258">
    <property type="entry name" value="SPERACTRCPTR"/>
</dbReference>
<dbReference type="AlphaFoldDB" id="A0ABD0KA54"/>
<dbReference type="PROSITE" id="PS00420">
    <property type="entry name" value="SRCR_1"/>
    <property type="match status" value="2"/>
</dbReference>
<feature type="non-terminal residue" evidence="11">
    <location>
        <position position="1"/>
    </location>
</feature>
<keyword evidence="6" id="KW-0472">Membrane</keyword>
<evidence type="ECO:0000256" key="4">
    <source>
        <dbReference type="ARBA" id="ARBA00022737"/>
    </source>
</evidence>
<gene>
    <name evidence="11" type="ORF">BaRGS_00024741</name>
</gene>
<feature type="domain" description="SRCR" evidence="10">
    <location>
        <begin position="117"/>
        <end position="194"/>
    </location>
</feature>
<keyword evidence="4" id="KW-0677">Repeat</keyword>
<feature type="disulfide bond" evidence="9">
    <location>
        <begin position="415"/>
        <end position="425"/>
    </location>
</feature>
<keyword evidence="5" id="KW-1133">Transmembrane helix</keyword>
<evidence type="ECO:0000259" key="10">
    <source>
        <dbReference type="PROSITE" id="PS50287"/>
    </source>
</evidence>
<feature type="disulfide bond" evidence="9">
    <location>
        <begin position="184"/>
        <end position="194"/>
    </location>
</feature>
<dbReference type="PROSITE" id="PS50287">
    <property type="entry name" value="SRCR_2"/>
    <property type="match status" value="5"/>
</dbReference>